<dbReference type="EMBL" id="ML208366">
    <property type="protein sequence ID" value="TFK67820.1"/>
    <property type="molecule type" value="Genomic_DNA"/>
</dbReference>
<protein>
    <submittedName>
        <fullName evidence="1">Phox-like protein</fullName>
    </submittedName>
</protein>
<evidence type="ECO:0000313" key="2">
    <source>
        <dbReference type="Proteomes" id="UP000308600"/>
    </source>
</evidence>
<reference evidence="1 2" key="1">
    <citation type="journal article" date="2019" name="Nat. Ecol. Evol.">
        <title>Megaphylogeny resolves global patterns of mushroom evolution.</title>
        <authorList>
            <person name="Varga T."/>
            <person name="Krizsan K."/>
            <person name="Foldi C."/>
            <person name="Dima B."/>
            <person name="Sanchez-Garcia M."/>
            <person name="Sanchez-Ramirez S."/>
            <person name="Szollosi G.J."/>
            <person name="Szarkandi J.G."/>
            <person name="Papp V."/>
            <person name="Albert L."/>
            <person name="Andreopoulos W."/>
            <person name="Angelini C."/>
            <person name="Antonin V."/>
            <person name="Barry K.W."/>
            <person name="Bougher N.L."/>
            <person name="Buchanan P."/>
            <person name="Buyck B."/>
            <person name="Bense V."/>
            <person name="Catcheside P."/>
            <person name="Chovatia M."/>
            <person name="Cooper J."/>
            <person name="Damon W."/>
            <person name="Desjardin D."/>
            <person name="Finy P."/>
            <person name="Geml J."/>
            <person name="Haridas S."/>
            <person name="Hughes K."/>
            <person name="Justo A."/>
            <person name="Karasinski D."/>
            <person name="Kautmanova I."/>
            <person name="Kiss B."/>
            <person name="Kocsube S."/>
            <person name="Kotiranta H."/>
            <person name="LaButti K.M."/>
            <person name="Lechner B.E."/>
            <person name="Liimatainen K."/>
            <person name="Lipzen A."/>
            <person name="Lukacs Z."/>
            <person name="Mihaltcheva S."/>
            <person name="Morgado L.N."/>
            <person name="Niskanen T."/>
            <person name="Noordeloos M.E."/>
            <person name="Ohm R.A."/>
            <person name="Ortiz-Santana B."/>
            <person name="Ovrebo C."/>
            <person name="Racz N."/>
            <person name="Riley R."/>
            <person name="Savchenko A."/>
            <person name="Shiryaev A."/>
            <person name="Soop K."/>
            <person name="Spirin V."/>
            <person name="Szebenyi C."/>
            <person name="Tomsovsky M."/>
            <person name="Tulloss R.E."/>
            <person name="Uehling J."/>
            <person name="Grigoriev I.V."/>
            <person name="Vagvolgyi C."/>
            <person name="Papp T."/>
            <person name="Martin F.M."/>
            <person name="Miettinen O."/>
            <person name="Hibbett D.S."/>
            <person name="Nagy L.G."/>
        </authorList>
    </citation>
    <scope>NUCLEOTIDE SEQUENCE [LARGE SCALE GENOMIC DNA]</scope>
    <source>
        <strain evidence="1 2">NL-1719</strain>
    </source>
</reference>
<sequence>MLSPAASRSSPRHPFASSTARLEVLPSHIDVEEEARLYEQLCSEGAEYSRVHPVRSDSPSIPPSVFSKDIWLDDHSGESRAFARDVKIGGWTNVGDKRGGAYIVYDCAIKTKEDTTIHIHKRYNSFLELEQALHRTLPRHQLHFVPPLPPKTPFARYRPVFLDRRRRQLQYWLSAVLLHPDIGSCKVVRQWVIT</sequence>
<gene>
    <name evidence="1" type="ORF">BDN72DRAFT_798566</name>
</gene>
<keyword evidence="2" id="KW-1185">Reference proteome</keyword>
<proteinExistence type="predicted"/>
<name>A0ACD3AQN0_9AGAR</name>
<accession>A0ACD3AQN0</accession>
<organism evidence="1 2">
    <name type="scientific">Pluteus cervinus</name>
    <dbReference type="NCBI Taxonomy" id="181527"/>
    <lineage>
        <taxon>Eukaryota</taxon>
        <taxon>Fungi</taxon>
        <taxon>Dikarya</taxon>
        <taxon>Basidiomycota</taxon>
        <taxon>Agaricomycotina</taxon>
        <taxon>Agaricomycetes</taxon>
        <taxon>Agaricomycetidae</taxon>
        <taxon>Agaricales</taxon>
        <taxon>Pluteineae</taxon>
        <taxon>Pluteaceae</taxon>
        <taxon>Pluteus</taxon>
    </lineage>
</organism>
<evidence type="ECO:0000313" key="1">
    <source>
        <dbReference type="EMBL" id="TFK67820.1"/>
    </source>
</evidence>
<dbReference type="Proteomes" id="UP000308600">
    <property type="component" value="Unassembled WGS sequence"/>
</dbReference>